<organism evidence="2 3">
    <name type="scientific">Pleurodeles waltl</name>
    <name type="common">Iberian ribbed newt</name>
    <dbReference type="NCBI Taxonomy" id="8319"/>
    <lineage>
        <taxon>Eukaryota</taxon>
        <taxon>Metazoa</taxon>
        <taxon>Chordata</taxon>
        <taxon>Craniata</taxon>
        <taxon>Vertebrata</taxon>
        <taxon>Euteleostomi</taxon>
        <taxon>Amphibia</taxon>
        <taxon>Batrachia</taxon>
        <taxon>Caudata</taxon>
        <taxon>Salamandroidea</taxon>
        <taxon>Salamandridae</taxon>
        <taxon>Pleurodelinae</taxon>
        <taxon>Pleurodeles</taxon>
    </lineage>
</organism>
<evidence type="ECO:0000256" key="1">
    <source>
        <dbReference type="SAM" id="MobiDB-lite"/>
    </source>
</evidence>
<sequence length="79" mass="9034">MSIKGQESDFPLTADGPTPLHDQPMDQHCLTTDRWTDTASRPTDEPTPLHDRPMDRHCLTTDRWTNTASRYRPLCATPK</sequence>
<feature type="compositionally biased region" description="Basic and acidic residues" evidence="1">
    <location>
        <begin position="42"/>
        <end position="56"/>
    </location>
</feature>
<accession>A0AAV7NN43</accession>
<feature type="region of interest" description="Disordered" evidence="1">
    <location>
        <begin position="1"/>
        <end position="56"/>
    </location>
</feature>
<proteinExistence type="predicted"/>
<dbReference type="AlphaFoldDB" id="A0AAV7NN43"/>
<dbReference type="Proteomes" id="UP001066276">
    <property type="component" value="Chromosome 8"/>
</dbReference>
<evidence type="ECO:0000313" key="3">
    <source>
        <dbReference type="Proteomes" id="UP001066276"/>
    </source>
</evidence>
<name>A0AAV7NN43_PLEWA</name>
<dbReference type="EMBL" id="JANPWB010000012">
    <property type="protein sequence ID" value="KAJ1116072.1"/>
    <property type="molecule type" value="Genomic_DNA"/>
</dbReference>
<protein>
    <submittedName>
        <fullName evidence="2">Uncharacterized protein</fullName>
    </submittedName>
</protein>
<reference evidence="2" key="1">
    <citation type="journal article" date="2022" name="bioRxiv">
        <title>Sequencing and chromosome-scale assembly of the giantPleurodeles waltlgenome.</title>
        <authorList>
            <person name="Brown T."/>
            <person name="Elewa A."/>
            <person name="Iarovenko S."/>
            <person name="Subramanian E."/>
            <person name="Araus A.J."/>
            <person name="Petzold A."/>
            <person name="Susuki M."/>
            <person name="Suzuki K.-i.T."/>
            <person name="Hayashi T."/>
            <person name="Toyoda A."/>
            <person name="Oliveira C."/>
            <person name="Osipova E."/>
            <person name="Leigh N.D."/>
            <person name="Simon A."/>
            <person name="Yun M.H."/>
        </authorList>
    </citation>
    <scope>NUCLEOTIDE SEQUENCE</scope>
    <source>
        <strain evidence="2">20211129_DDA</strain>
        <tissue evidence="2">Liver</tissue>
    </source>
</reference>
<evidence type="ECO:0000313" key="2">
    <source>
        <dbReference type="EMBL" id="KAJ1116072.1"/>
    </source>
</evidence>
<comment type="caution">
    <text evidence="2">The sequence shown here is derived from an EMBL/GenBank/DDBJ whole genome shotgun (WGS) entry which is preliminary data.</text>
</comment>
<keyword evidence="3" id="KW-1185">Reference proteome</keyword>
<gene>
    <name evidence="2" type="ORF">NDU88_004291</name>
</gene>